<sequence length="284" mass="31401">MPSSTAPSTRAAHRHKGAASSQPTSGLVAIRARHAFQCSHALTISAFVSLLSDLNSSWEVDHRRGTQLSRDDRIASFREDWLMGLLARVRPLQLLADDECETYSDGNASPSSRRSSSLAPSVVTTSSSSDHDDNNDDAVVLPAEARQHLVPPDAMSRGVLAERTIKRALSLRRQLLPHRDLSSLASVARRAMRQTLATGRPVFVAPGLVDSVDWTGEYRERGWAAPGVRWGVFRPDLIRFEEVKRRGAGEEGERLVSWEVVEVKWSGKANDFVRPARRFQADSL</sequence>
<gene>
    <name evidence="2" type="ORF">DMC30DRAFT_258622</name>
</gene>
<dbReference type="AlphaFoldDB" id="A0A5C5G407"/>
<protein>
    <submittedName>
        <fullName evidence="2">Uncharacterized protein</fullName>
    </submittedName>
</protein>
<organism evidence="2 3">
    <name type="scientific">Rhodotorula diobovata</name>
    <dbReference type="NCBI Taxonomy" id="5288"/>
    <lineage>
        <taxon>Eukaryota</taxon>
        <taxon>Fungi</taxon>
        <taxon>Dikarya</taxon>
        <taxon>Basidiomycota</taxon>
        <taxon>Pucciniomycotina</taxon>
        <taxon>Microbotryomycetes</taxon>
        <taxon>Sporidiobolales</taxon>
        <taxon>Sporidiobolaceae</taxon>
        <taxon>Rhodotorula</taxon>
    </lineage>
</organism>
<feature type="region of interest" description="Disordered" evidence="1">
    <location>
        <begin position="102"/>
        <end position="137"/>
    </location>
</feature>
<proteinExistence type="predicted"/>
<name>A0A5C5G407_9BASI</name>
<feature type="compositionally biased region" description="Low complexity" evidence="1">
    <location>
        <begin position="108"/>
        <end position="128"/>
    </location>
</feature>
<dbReference type="OrthoDB" id="2527245at2759"/>
<dbReference type="EMBL" id="SOZI01000007">
    <property type="protein sequence ID" value="TNY23850.1"/>
    <property type="molecule type" value="Genomic_DNA"/>
</dbReference>
<evidence type="ECO:0000313" key="2">
    <source>
        <dbReference type="EMBL" id="TNY23850.1"/>
    </source>
</evidence>
<dbReference type="Proteomes" id="UP000311382">
    <property type="component" value="Unassembled WGS sequence"/>
</dbReference>
<reference evidence="2 3" key="1">
    <citation type="submission" date="2019-03" db="EMBL/GenBank/DDBJ databases">
        <title>Rhodosporidium diobovatum UCD-FST 08-225 genome sequencing, assembly, and annotation.</title>
        <authorList>
            <person name="Fakankun I.U."/>
            <person name="Fristensky B."/>
            <person name="Levin D.B."/>
        </authorList>
    </citation>
    <scope>NUCLEOTIDE SEQUENCE [LARGE SCALE GENOMIC DNA]</scope>
    <source>
        <strain evidence="2 3">UCD-FST 08-225</strain>
    </source>
</reference>
<feature type="region of interest" description="Disordered" evidence="1">
    <location>
        <begin position="1"/>
        <end position="24"/>
    </location>
</feature>
<evidence type="ECO:0000256" key="1">
    <source>
        <dbReference type="SAM" id="MobiDB-lite"/>
    </source>
</evidence>
<keyword evidence="3" id="KW-1185">Reference proteome</keyword>
<evidence type="ECO:0000313" key="3">
    <source>
        <dbReference type="Proteomes" id="UP000311382"/>
    </source>
</evidence>
<accession>A0A5C5G407</accession>
<comment type="caution">
    <text evidence="2">The sequence shown here is derived from an EMBL/GenBank/DDBJ whole genome shotgun (WGS) entry which is preliminary data.</text>
</comment>